<dbReference type="AlphaFoldDB" id="A0A4Q7TQ34"/>
<keyword evidence="1" id="KW-0812">Transmembrane</keyword>
<sequence>MSELLLGMADAQKRDNLRVIRRVLVVITVVVALAGVVAAIATASLWPLFALLSLVLPFWPLETPMTRRRRATARAGR</sequence>
<organism evidence="2 3">
    <name type="scientific">Microcella alkaliphila</name>
    <dbReference type="NCBI Taxonomy" id="279828"/>
    <lineage>
        <taxon>Bacteria</taxon>
        <taxon>Bacillati</taxon>
        <taxon>Actinomycetota</taxon>
        <taxon>Actinomycetes</taxon>
        <taxon>Micrococcales</taxon>
        <taxon>Microbacteriaceae</taxon>
        <taxon>Microcella</taxon>
    </lineage>
</organism>
<keyword evidence="1" id="KW-0472">Membrane</keyword>
<dbReference type="Proteomes" id="UP000292408">
    <property type="component" value="Unassembled WGS sequence"/>
</dbReference>
<keyword evidence="1" id="KW-1133">Transmembrane helix</keyword>
<feature type="transmembrane region" description="Helical" evidence="1">
    <location>
        <begin position="45"/>
        <end position="61"/>
    </location>
</feature>
<accession>A0A4Q7TQ34</accession>
<evidence type="ECO:0000256" key="1">
    <source>
        <dbReference type="SAM" id="Phobius"/>
    </source>
</evidence>
<protein>
    <submittedName>
        <fullName evidence="2">Uncharacterized protein</fullName>
    </submittedName>
</protein>
<keyword evidence="3" id="KW-1185">Reference proteome</keyword>
<name>A0A4Q7TQ34_9MICO</name>
<gene>
    <name evidence="2" type="ORF">EV140_0922</name>
</gene>
<evidence type="ECO:0000313" key="2">
    <source>
        <dbReference type="EMBL" id="RZT62397.1"/>
    </source>
</evidence>
<proteinExistence type="predicted"/>
<dbReference type="EMBL" id="SGXT01000013">
    <property type="protein sequence ID" value="RZT62397.1"/>
    <property type="molecule type" value="Genomic_DNA"/>
</dbReference>
<reference evidence="2 3" key="1">
    <citation type="journal article" date="2015" name="Stand. Genomic Sci.">
        <title>Genomic Encyclopedia of Bacterial and Archaeal Type Strains, Phase III: the genomes of soil and plant-associated and newly described type strains.</title>
        <authorList>
            <person name="Whitman W.B."/>
            <person name="Woyke T."/>
            <person name="Klenk H.P."/>
            <person name="Zhou Y."/>
            <person name="Lilburn T.G."/>
            <person name="Beck B.J."/>
            <person name="De Vos P."/>
            <person name="Vandamme P."/>
            <person name="Eisen J.A."/>
            <person name="Garrity G."/>
            <person name="Hugenholtz P."/>
            <person name="Kyrpides N.C."/>
        </authorList>
    </citation>
    <scope>NUCLEOTIDE SEQUENCE [LARGE SCALE GENOMIC DNA]</scope>
    <source>
        <strain evidence="2 3">AC4r</strain>
    </source>
</reference>
<evidence type="ECO:0000313" key="3">
    <source>
        <dbReference type="Proteomes" id="UP000292408"/>
    </source>
</evidence>
<feature type="transmembrane region" description="Helical" evidence="1">
    <location>
        <begin position="20"/>
        <end position="39"/>
    </location>
</feature>
<comment type="caution">
    <text evidence="2">The sequence shown here is derived from an EMBL/GenBank/DDBJ whole genome shotgun (WGS) entry which is preliminary data.</text>
</comment>